<keyword evidence="3" id="KW-1003">Cell membrane</keyword>
<gene>
    <name evidence="9" type="ORF">ACTOB_003149</name>
</gene>
<keyword evidence="6 7" id="KW-0472">Membrane</keyword>
<dbReference type="Proteomes" id="UP001240150">
    <property type="component" value="Chromosome"/>
</dbReference>
<evidence type="ECO:0000259" key="8">
    <source>
        <dbReference type="Pfam" id="PF02687"/>
    </source>
</evidence>
<dbReference type="InterPro" id="IPR003838">
    <property type="entry name" value="ABC3_permease_C"/>
</dbReference>
<sequence>MGAVIVLITLLVGLLSGLTAGLGQQNISAIADLPADRITFSNQLSYADSTVTAEQWHRWSHVPGVTSAEPIGISTTKATAGSRGVTVSAFGVRPGSTLARVGPDEVILSVPAAADLGVTGGDVITLGGRQRRVAAVRGDAAFSHLPVVWTTLDGDATVLALRTDGADVAAADRAIGTRTVRRDVSYAAIGSYRSENGSLQLMRGFLFAIAALVIGAFFTVWTIQRGPDIAVLKALGASTAALLRDALGQAAVLLLAGTLIGAALAAAVGAAVAGTVPFQLTPSTLLLPAAVMTALGMLGAALSIRRITTVDPLTALGSAR</sequence>
<feature type="transmembrane region" description="Helical" evidence="7">
    <location>
        <begin position="252"/>
        <end position="273"/>
    </location>
</feature>
<dbReference type="InterPro" id="IPR051125">
    <property type="entry name" value="ABC-4/HrtB_transporter"/>
</dbReference>
<feature type="transmembrane region" description="Helical" evidence="7">
    <location>
        <begin position="201"/>
        <end position="223"/>
    </location>
</feature>
<evidence type="ECO:0000256" key="4">
    <source>
        <dbReference type="ARBA" id="ARBA00022692"/>
    </source>
</evidence>
<evidence type="ECO:0000256" key="7">
    <source>
        <dbReference type="SAM" id="Phobius"/>
    </source>
</evidence>
<name>A0ABY8WW44_9ACTN</name>
<evidence type="ECO:0000256" key="3">
    <source>
        <dbReference type="ARBA" id="ARBA00022475"/>
    </source>
</evidence>
<feature type="transmembrane region" description="Helical" evidence="7">
    <location>
        <begin position="285"/>
        <end position="304"/>
    </location>
</feature>
<keyword evidence="2" id="KW-0813">Transport</keyword>
<dbReference type="PANTHER" id="PTHR43738">
    <property type="entry name" value="ABC TRANSPORTER, MEMBRANE PROTEIN"/>
    <property type="match status" value="1"/>
</dbReference>
<proteinExistence type="predicted"/>
<reference evidence="9 10" key="1">
    <citation type="submission" date="2023-06" db="EMBL/GenBank/DDBJ databases">
        <authorList>
            <person name="Yushchuk O."/>
            <person name="Binda E."/>
            <person name="Ruckert-Reed C."/>
            <person name="Fedorenko V."/>
            <person name="Kalinowski J."/>
            <person name="Marinelli F."/>
        </authorList>
    </citation>
    <scope>NUCLEOTIDE SEQUENCE [LARGE SCALE GENOMIC DNA]</scope>
    <source>
        <strain evidence="9 10">NRRL 3884</strain>
    </source>
</reference>
<evidence type="ECO:0000256" key="5">
    <source>
        <dbReference type="ARBA" id="ARBA00022989"/>
    </source>
</evidence>
<dbReference type="EMBL" id="CP126980">
    <property type="protein sequence ID" value="WIN00800.1"/>
    <property type="molecule type" value="Genomic_DNA"/>
</dbReference>
<keyword evidence="5 7" id="KW-1133">Transmembrane helix</keyword>
<keyword evidence="10" id="KW-1185">Reference proteome</keyword>
<keyword evidence="4 7" id="KW-0812">Transmembrane</keyword>
<evidence type="ECO:0000313" key="9">
    <source>
        <dbReference type="EMBL" id="WIN00800.1"/>
    </source>
</evidence>
<feature type="domain" description="ABC3 transporter permease C-terminal" evidence="8">
    <location>
        <begin position="205"/>
        <end position="312"/>
    </location>
</feature>
<evidence type="ECO:0000313" key="10">
    <source>
        <dbReference type="Proteomes" id="UP001240150"/>
    </source>
</evidence>
<evidence type="ECO:0000256" key="2">
    <source>
        <dbReference type="ARBA" id="ARBA00022448"/>
    </source>
</evidence>
<protein>
    <submittedName>
        <fullName evidence="9">ABC transporter permease</fullName>
    </submittedName>
</protein>
<organism evidence="9 10">
    <name type="scientific">Actinoplanes oblitus</name>
    <dbReference type="NCBI Taxonomy" id="3040509"/>
    <lineage>
        <taxon>Bacteria</taxon>
        <taxon>Bacillati</taxon>
        <taxon>Actinomycetota</taxon>
        <taxon>Actinomycetes</taxon>
        <taxon>Micromonosporales</taxon>
        <taxon>Micromonosporaceae</taxon>
        <taxon>Actinoplanes</taxon>
    </lineage>
</organism>
<evidence type="ECO:0000256" key="6">
    <source>
        <dbReference type="ARBA" id="ARBA00023136"/>
    </source>
</evidence>
<evidence type="ECO:0000256" key="1">
    <source>
        <dbReference type="ARBA" id="ARBA00004651"/>
    </source>
</evidence>
<accession>A0ABY8WW44</accession>
<dbReference type="PANTHER" id="PTHR43738:SF1">
    <property type="entry name" value="HEMIN TRANSPORT SYSTEM PERMEASE PROTEIN HRTB-RELATED"/>
    <property type="match status" value="1"/>
</dbReference>
<dbReference type="RefSeq" id="WP_284922327.1">
    <property type="nucleotide sequence ID" value="NZ_CP126980.1"/>
</dbReference>
<dbReference type="Pfam" id="PF02687">
    <property type="entry name" value="FtsX"/>
    <property type="match status" value="1"/>
</dbReference>
<comment type="subcellular location">
    <subcellularLocation>
        <location evidence="1">Cell membrane</location>
        <topology evidence="1">Multi-pass membrane protein</topology>
    </subcellularLocation>
</comment>